<dbReference type="AlphaFoldDB" id="A0A8T0E057"/>
<name>A0A8T0E057_ARGBR</name>
<proteinExistence type="predicted"/>
<keyword evidence="3" id="KW-1185">Reference proteome</keyword>
<dbReference type="Proteomes" id="UP000807504">
    <property type="component" value="Unassembled WGS sequence"/>
</dbReference>
<organism evidence="2 3">
    <name type="scientific">Argiope bruennichi</name>
    <name type="common">Wasp spider</name>
    <name type="synonym">Aranea bruennichi</name>
    <dbReference type="NCBI Taxonomy" id="94029"/>
    <lineage>
        <taxon>Eukaryota</taxon>
        <taxon>Metazoa</taxon>
        <taxon>Ecdysozoa</taxon>
        <taxon>Arthropoda</taxon>
        <taxon>Chelicerata</taxon>
        <taxon>Arachnida</taxon>
        <taxon>Araneae</taxon>
        <taxon>Araneomorphae</taxon>
        <taxon>Entelegynae</taxon>
        <taxon>Araneoidea</taxon>
        <taxon>Araneidae</taxon>
        <taxon>Argiope</taxon>
    </lineage>
</organism>
<comment type="caution">
    <text evidence="2">The sequence shown here is derived from an EMBL/GenBank/DDBJ whole genome shotgun (WGS) entry which is preliminary data.</text>
</comment>
<sequence length="144" mass="16577">MGKKKDSRSKFAAAIDPRFTGIFKDPSKENDISRNGSISQEKQASDNDKGFRDFLSKKLFEYLESNIKEVEVPQEKDDFIQFEIDDVRLLPGFPVLSEDQLITSVETAPPKKKRKKEKRDEKDLFKQVAVTADFIKQQAKIFNS</sequence>
<accession>A0A8T0E057</accession>
<protein>
    <submittedName>
        <fullName evidence="2">Uncharacterized protein</fullName>
    </submittedName>
</protein>
<gene>
    <name evidence="2" type="ORF">HNY73_021526</name>
</gene>
<dbReference type="EMBL" id="JABXBU010002231">
    <property type="protein sequence ID" value="KAF8763331.1"/>
    <property type="molecule type" value="Genomic_DNA"/>
</dbReference>
<evidence type="ECO:0000256" key="1">
    <source>
        <dbReference type="SAM" id="MobiDB-lite"/>
    </source>
</evidence>
<dbReference type="OMA" id="QHETGDI"/>
<reference evidence="2" key="1">
    <citation type="journal article" date="2020" name="bioRxiv">
        <title>Chromosome-level reference genome of the European wasp spider Argiope bruennichi: a resource for studies on range expansion and evolutionary adaptation.</title>
        <authorList>
            <person name="Sheffer M.M."/>
            <person name="Hoppe A."/>
            <person name="Krehenwinkel H."/>
            <person name="Uhl G."/>
            <person name="Kuss A.W."/>
            <person name="Jensen L."/>
            <person name="Jensen C."/>
            <person name="Gillespie R.G."/>
            <person name="Hoff K.J."/>
            <person name="Prost S."/>
        </authorList>
    </citation>
    <scope>NUCLEOTIDE SEQUENCE</scope>
</reference>
<evidence type="ECO:0000313" key="3">
    <source>
        <dbReference type="Proteomes" id="UP000807504"/>
    </source>
</evidence>
<feature type="compositionally biased region" description="Polar residues" evidence="1">
    <location>
        <begin position="33"/>
        <end position="42"/>
    </location>
</feature>
<evidence type="ECO:0000313" key="2">
    <source>
        <dbReference type="EMBL" id="KAF8763331.1"/>
    </source>
</evidence>
<reference evidence="2" key="2">
    <citation type="submission" date="2020-06" db="EMBL/GenBank/DDBJ databases">
        <authorList>
            <person name="Sheffer M."/>
        </authorList>
    </citation>
    <scope>NUCLEOTIDE SEQUENCE</scope>
</reference>
<feature type="region of interest" description="Disordered" evidence="1">
    <location>
        <begin position="22"/>
        <end position="49"/>
    </location>
</feature>
<dbReference type="OrthoDB" id="6433399at2759"/>